<gene>
    <name evidence="3" type="ORF">U14_01638</name>
</gene>
<feature type="transmembrane region" description="Helical" evidence="1">
    <location>
        <begin position="369"/>
        <end position="397"/>
    </location>
</feature>
<feature type="transmembrane region" description="Helical" evidence="1">
    <location>
        <begin position="318"/>
        <end position="337"/>
    </location>
</feature>
<feature type="transmembrane region" description="Helical" evidence="1">
    <location>
        <begin position="134"/>
        <end position="156"/>
    </location>
</feature>
<feature type="transmembrane region" description="Helical" evidence="1">
    <location>
        <begin position="590"/>
        <end position="609"/>
    </location>
</feature>
<feature type="transmembrane region" description="Helical" evidence="1">
    <location>
        <begin position="417"/>
        <end position="436"/>
    </location>
</feature>
<dbReference type="InterPro" id="IPR011658">
    <property type="entry name" value="PA14_dom"/>
</dbReference>
<feature type="transmembrane region" description="Helical" evidence="1">
    <location>
        <begin position="196"/>
        <end position="217"/>
    </location>
</feature>
<organism evidence="3">
    <name type="scientific">Candidatus Moduliflexus flocculans</name>
    <dbReference type="NCBI Taxonomy" id="1499966"/>
    <lineage>
        <taxon>Bacteria</taxon>
        <taxon>Candidatus Moduliflexota</taxon>
        <taxon>Candidatus Moduliflexia</taxon>
        <taxon>Candidatus Moduliflexales</taxon>
        <taxon>Candidatus Moduliflexaceae</taxon>
    </lineage>
</organism>
<evidence type="ECO:0000313" key="4">
    <source>
        <dbReference type="Proteomes" id="UP000030700"/>
    </source>
</evidence>
<feature type="domain" description="PA14" evidence="2">
    <location>
        <begin position="1"/>
        <end position="115"/>
    </location>
</feature>
<proteinExistence type="predicted"/>
<sequence length="896" mass="102426">MIVRETTLNLSRMQAYHPDIPERYSVRWTGYVVIPNNGEYQFSTASDDGSQLWLDEQLVVDNSGTHGLEERTGTIALEKGVHALRIDYSQETGGAEFRAFWMPPKQKRQSLSTALLLTRQPSPVEFVVGRICNAIVILGKLFGLITLTFAGMLLLFNRAWLWSFSKNAPPIRAARQLLRPDVPAIASPEPPSYSRWPLLAAFIAFLLLSLVWTHPFITQFSTKMFGIGGDRYIHLWNMWWMNKALVELHVNPLTTDYLFQPAGIDLSFHDYSLFNALLSVPLQRFLTLTEIYNLLMLASFVVGGFGCVLLLRYLTGSTLAGVISGLIFAFWGGRAYYVDHLSLMSMQWFPYCALYLIKTVRERSYRAPLLAALFFIINALTAWYYAIYMSLFAALYLLYAALAERKQVWTLAFLKRFALFAGTFLLIMLPILLPMFKQIAGGGDYMISEVYKTDAVSLNTLLLPSVNHDVLGKYMRRWYINHNHPMQWGIPGGSFLGYATMLLCLYTLLKLRRLKPHFWLFAFAVFLILAMGPNVMLFSAIYESLPLPYQLLQKLPLLNIIRIPVRFMALVMLSCGVLAGYACWDIFRRVRFKFVLFLAFAAIILFEQYREYYFSAPEPVPDFYQQLAQDTDDYAILELTPLFNWQHSSLRSSLFQITHQKKLFHGHVSRVPWEKYQQAYALYAIFDDLLTLSQTEREVCAAEQATAPYFLTVADAAEIFDILRLYNVRYVALYNDYWYGSYHKNQQRLQQIFGKPTSTSPLVTFYRVPPAAPTKTLIFPALGMFPLTFSKAGIPERQLAPEAELIVWNLEQANAIELRFDAIRSQQPEEPFEVTLNGEPLGKGIATAEWNVVQLSAGILRHGKNGIRIKTAANGSHKYGIRVRNIEVKLSNENHS</sequence>
<dbReference type="SMART" id="SM00758">
    <property type="entry name" value="PA14"/>
    <property type="match status" value="1"/>
</dbReference>
<name>A0A0S6VSR9_9BACT</name>
<keyword evidence="4" id="KW-1185">Reference proteome</keyword>
<dbReference type="STRING" id="1499966.U14_01638"/>
<accession>A0A0S6VSR9</accession>
<reference evidence="3" key="1">
    <citation type="journal article" date="2015" name="PeerJ">
        <title>First genomic representation of candidate bacterial phylum KSB3 points to enhanced environmental sensing as a trigger of wastewater bulking.</title>
        <authorList>
            <person name="Sekiguchi Y."/>
            <person name="Ohashi A."/>
            <person name="Parks D.H."/>
            <person name="Yamauchi T."/>
            <person name="Tyson G.W."/>
            <person name="Hugenholtz P."/>
        </authorList>
    </citation>
    <scope>NUCLEOTIDE SEQUENCE [LARGE SCALE GENOMIC DNA]</scope>
</reference>
<feature type="transmembrane region" description="Helical" evidence="1">
    <location>
        <begin position="561"/>
        <end position="583"/>
    </location>
</feature>
<dbReference type="HOGENOM" id="CLU_322804_0_0_0"/>
<dbReference type="Pfam" id="PF07691">
    <property type="entry name" value="PA14"/>
    <property type="match status" value="1"/>
</dbReference>
<keyword evidence="1" id="KW-0472">Membrane</keyword>
<keyword evidence="1" id="KW-1133">Transmembrane helix</keyword>
<dbReference type="AlphaFoldDB" id="A0A0S6VSR9"/>
<dbReference type="Proteomes" id="UP000030700">
    <property type="component" value="Unassembled WGS sequence"/>
</dbReference>
<evidence type="ECO:0000256" key="1">
    <source>
        <dbReference type="SAM" id="Phobius"/>
    </source>
</evidence>
<dbReference type="InterPro" id="IPR037524">
    <property type="entry name" value="PA14/GLEYA"/>
</dbReference>
<dbReference type="Gene3D" id="3.90.182.10">
    <property type="entry name" value="Toxin - Anthrax Protective Antigen,domain 1"/>
    <property type="match status" value="1"/>
</dbReference>
<feature type="transmembrane region" description="Helical" evidence="1">
    <location>
        <begin position="291"/>
        <end position="311"/>
    </location>
</feature>
<dbReference type="EMBL" id="DF820456">
    <property type="protein sequence ID" value="GAK50407.1"/>
    <property type="molecule type" value="Genomic_DNA"/>
</dbReference>
<feature type="transmembrane region" description="Helical" evidence="1">
    <location>
        <begin position="518"/>
        <end position="541"/>
    </location>
</feature>
<evidence type="ECO:0000313" key="3">
    <source>
        <dbReference type="EMBL" id="GAK50407.1"/>
    </source>
</evidence>
<dbReference type="PROSITE" id="PS51820">
    <property type="entry name" value="PA14"/>
    <property type="match status" value="1"/>
</dbReference>
<protein>
    <recommendedName>
        <fullName evidence="2">PA14 domain-containing protein</fullName>
    </recommendedName>
</protein>
<dbReference type="SUPFAM" id="SSF56988">
    <property type="entry name" value="Anthrax protective antigen"/>
    <property type="match status" value="1"/>
</dbReference>
<keyword evidence="1" id="KW-0812">Transmembrane</keyword>
<feature type="transmembrane region" description="Helical" evidence="1">
    <location>
        <begin position="488"/>
        <end position="509"/>
    </location>
</feature>
<evidence type="ECO:0000259" key="2">
    <source>
        <dbReference type="PROSITE" id="PS51820"/>
    </source>
</evidence>